<dbReference type="EMBL" id="CM055763">
    <property type="protein sequence ID" value="KAJ7985356.1"/>
    <property type="molecule type" value="Genomic_DNA"/>
</dbReference>
<name>A0ACC2F1V2_DALPE</name>
<comment type="caution">
    <text evidence="1">The sequence shown here is derived from an EMBL/GenBank/DDBJ whole genome shotgun (WGS) entry which is preliminary data.</text>
</comment>
<sequence length="1489" mass="165844">MWFIIWTALLLTEGLCKGRGKSNADGHSITFNPAEITVQTGLCAVISCTFIYPNDAEPKTALWNKCQQGNKCDLLILHTGIPSKVQDDYSQRVSLLETDLSKKNCSVIINNINENDTGEYQFRSEMSLKGGYTYKEKVKITVTGLTQKPSILTPALKEGEPVTLTCTAPGFCSGSPPNITWRWRKTTADNITEFPGNTTIQINKDLDSVRTTHLSTLTFTPSAEHHGTDVTCQVTFSEKIKIEETVTLNVTFLNRSECVVQAEVMTCVCICQEEPIPLINWPILKNITVYNHTTVVSGSLVTSNINLPVRNQTSNPVMCVCQMERDNKFEEILALLRDPKLITAFVIGTAFSASICSIFLCSMGKCKRHKEKIKKDCEHPGLNLEIVTSANQLTDPEAVVGGDLTPLREEPKENAENGGNQTHGLVDQSSSGQKPGSVDVNYATNNHSEPLLRCPVLNTILNRTVSRMPSWALFLALLNVGFCSNSKPFKITETHSTKKEGSCITIHCTVESNWYNKEEEQWFWMKNAQWNQTNGNFTGTIIVSSNPAVHTQDPDVAHRAEYIGSALFFTTRNGPSCSLVINNLQKTDSGIYKFRYKGEGTNKWMTEPGLNLTVEDEPCQVNIDNQPVLKEFNNVSIKCSTTSSSCKSVPEITGLGQTIQTPYTVNYNKTSTQVSFNASWLDDGRVLSCQPRGNQDKCMVRNIKLTVGYAPKMTMARVSSSNIKKGDNVILTCSSKGNPNATYSWYKDLKEKSDGAKYDIRSVQPSDSGIYHCEAFNLHGTMKSNEVTLDVKYSPTRVTIVRDDPTSQDKEGNRLKFTCVLESNPPVYTYSWYKDGQKLRGEESTCVLDSIKPEDSGEYYCGGTNDVGNGQSSKYRLEVRYVPRNTLISPHGHSEVKLGRRFSLTCEAQAPPDRRVYTWYYSSSERSPSKQLLHTGVTTEWETVTLDNHGCYTCSVTNDMGTGSKSMPSCIEVLYGPTEPVFFMVHSAQEGHLVIVNCTAQSRPDSTLTLSSSPRSVSSPSNQVTGCSRPSANVLWCTFNVTLLHEGVYTCRAENSEGTSSAERHLEVRYSPKDVRALVQPDPVVNENTSLSFICTAHSNPQVSKFTWVTIVEGEPRVLGHYQNFTVTSITRSHSGPYGCVAQNSLGTSKSQTVDVKVKHAPNYAEITHNMTSTWQREGSNPVTLSCLSHCYPQVDYEWFTSTEAGDTSLGKVQNITILPDMPGTYYCVSRNKLGSKESKRIKLFLNRVFFRVLLGVSIFFFLVLVPIFIFLLYRYKKNNLIRQGTSSKLLCCAHFGFLGWLNGTNENLVEEPRASSRDELRPGTPYRAEPLPQTSASTSDCSTVYCLVKTPDGIQGNTKEAHTRNRQNETAIYAMRQFKGQETSRLGTTEVKESDVYAKIAKPKLKKQNNTQGDYENFKGVRAPVPNVKTDTETETSEDDMEIHYSEVKFTKKPGQQNLYGSHHQKACHGDSSSDEDDYKVHYSDVKI</sequence>
<evidence type="ECO:0000313" key="1">
    <source>
        <dbReference type="EMBL" id="KAJ7985356.1"/>
    </source>
</evidence>
<evidence type="ECO:0000313" key="2">
    <source>
        <dbReference type="Proteomes" id="UP001157502"/>
    </source>
</evidence>
<dbReference type="Proteomes" id="UP001157502">
    <property type="component" value="Chromosome 36"/>
</dbReference>
<proteinExistence type="predicted"/>
<gene>
    <name evidence="1" type="ORF">DPEC_G00351220</name>
</gene>
<accession>A0ACC2F1V2</accession>
<reference evidence="1" key="1">
    <citation type="submission" date="2021-05" db="EMBL/GenBank/DDBJ databases">
        <authorList>
            <person name="Pan Q."/>
            <person name="Jouanno E."/>
            <person name="Zahm M."/>
            <person name="Klopp C."/>
            <person name="Cabau C."/>
            <person name="Louis A."/>
            <person name="Berthelot C."/>
            <person name="Parey E."/>
            <person name="Roest Crollius H."/>
            <person name="Montfort J."/>
            <person name="Robinson-Rechavi M."/>
            <person name="Bouchez O."/>
            <person name="Lampietro C."/>
            <person name="Lopez Roques C."/>
            <person name="Donnadieu C."/>
            <person name="Postlethwait J."/>
            <person name="Bobe J."/>
            <person name="Dillon D."/>
            <person name="Chandos A."/>
            <person name="von Hippel F."/>
            <person name="Guiguen Y."/>
        </authorList>
    </citation>
    <scope>NUCLEOTIDE SEQUENCE</scope>
    <source>
        <strain evidence="1">YG-Jan2019</strain>
    </source>
</reference>
<protein>
    <submittedName>
        <fullName evidence="1">Uncharacterized protein</fullName>
    </submittedName>
</protein>
<keyword evidence="2" id="KW-1185">Reference proteome</keyword>
<organism evidence="1 2">
    <name type="scientific">Dallia pectoralis</name>
    <name type="common">Alaska blackfish</name>
    <dbReference type="NCBI Taxonomy" id="75939"/>
    <lineage>
        <taxon>Eukaryota</taxon>
        <taxon>Metazoa</taxon>
        <taxon>Chordata</taxon>
        <taxon>Craniata</taxon>
        <taxon>Vertebrata</taxon>
        <taxon>Euteleostomi</taxon>
        <taxon>Actinopterygii</taxon>
        <taxon>Neopterygii</taxon>
        <taxon>Teleostei</taxon>
        <taxon>Protacanthopterygii</taxon>
        <taxon>Esociformes</taxon>
        <taxon>Umbridae</taxon>
        <taxon>Dallia</taxon>
    </lineage>
</organism>